<keyword evidence="2" id="KW-0645">Protease</keyword>
<keyword evidence="4" id="KW-0378">Hydrolase</keyword>
<comment type="similarity">
    <text evidence="1">Belongs to the peptidase A1 family.</text>
</comment>
<organism evidence="6 7">
    <name type="scientific">Perkinsus olseni</name>
    <name type="common">Perkinsus atlanticus</name>
    <dbReference type="NCBI Taxonomy" id="32597"/>
    <lineage>
        <taxon>Eukaryota</taxon>
        <taxon>Sar</taxon>
        <taxon>Alveolata</taxon>
        <taxon>Perkinsozoa</taxon>
        <taxon>Perkinsea</taxon>
        <taxon>Perkinsida</taxon>
        <taxon>Perkinsidae</taxon>
        <taxon>Perkinsus</taxon>
    </lineage>
</organism>
<evidence type="ECO:0000256" key="2">
    <source>
        <dbReference type="ARBA" id="ARBA00022670"/>
    </source>
</evidence>
<dbReference type="InterPro" id="IPR034164">
    <property type="entry name" value="Pepsin-like_dom"/>
</dbReference>
<proteinExistence type="inferred from homology"/>
<sequence>MFERSGKIDFGKATASGMKIYLMTDCNRLPFASLGLAPPHTSCGSYAPTILQLLDRPKSRRLIKRNAFSVYLSGGDHPAGELILGGQDKSKYRSPLEYVTIVDKTFPRIVLSGIEIGTTFYAIKGYNESSIDTGTNTLTMPKGFKAFVMQSLRTGGERPYLPSVNFLMRGTKGKLLSLRVQPSSYVSKETEGRCILAILFDGPWTIGLPAFIGRYSRYDWDKSRIGIAKVK</sequence>
<dbReference type="EMBL" id="JABANO010009485">
    <property type="protein sequence ID" value="KAF4746765.1"/>
    <property type="molecule type" value="Genomic_DNA"/>
</dbReference>
<dbReference type="PANTHER" id="PTHR47966">
    <property type="entry name" value="BETA-SITE APP-CLEAVING ENZYME, ISOFORM A-RELATED"/>
    <property type="match status" value="1"/>
</dbReference>
<evidence type="ECO:0000259" key="5">
    <source>
        <dbReference type="PROSITE" id="PS51767"/>
    </source>
</evidence>
<dbReference type="SUPFAM" id="SSF50630">
    <property type="entry name" value="Acid proteases"/>
    <property type="match status" value="1"/>
</dbReference>
<dbReference type="PANTHER" id="PTHR47966:SF51">
    <property type="entry name" value="BETA-SITE APP-CLEAVING ENZYME, ISOFORM A-RELATED"/>
    <property type="match status" value="1"/>
</dbReference>
<evidence type="ECO:0000313" key="6">
    <source>
        <dbReference type="EMBL" id="KAF4746765.1"/>
    </source>
</evidence>
<accession>A0A7J6TNY3</accession>
<dbReference type="CDD" id="cd05471">
    <property type="entry name" value="pepsin_like"/>
    <property type="match status" value="1"/>
</dbReference>
<reference evidence="6 7" key="1">
    <citation type="submission" date="2020-04" db="EMBL/GenBank/DDBJ databases">
        <title>Perkinsus olseni comparative genomics.</title>
        <authorList>
            <person name="Bogema D.R."/>
        </authorList>
    </citation>
    <scope>NUCLEOTIDE SEQUENCE [LARGE SCALE GENOMIC DNA]</scope>
    <source>
        <strain evidence="6 7">ATCC PRA-207</strain>
    </source>
</reference>
<protein>
    <recommendedName>
        <fullName evidence="5">Peptidase A1 domain-containing protein</fullName>
    </recommendedName>
</protein>
<dbReference type="InterPro" id="IPR033121">
    <property type="entry name" value="PEPTIDASE_A1"/>
</dbReference>
<dbReference type="Gene3D" id="2.40.70.10">
    <property type="entry name" value="Acid Proteases"/>
    <property type="match status" value="1"/>
</dbReference>
<evidence type="ECO:0000256" key="1">
    <source>
        <dbReference type="ARBA" id="ARBA00007447"/>
    </source>
</evidence>
<evidence type="ECO:0000256" key="3">
    <source>
        <dbReference type="ARBA" id="ARBA00022750"/>
    </source>
</evidence>
<dbReference type="AlphaFoldDB" id="A0A7J6TNY3"/>
<dbReference type="InterPro" id="IPR001461">
    <property type="entry name" value="Aspartic_peptidase_A1"/>
</dbReference>
<evidence type="ECO:0000256" key="4">
    <source>
        <dbReference type="ARBA" id="ARBA00022801"/>
    </source>
</evidence>
<name>A0A7J6TNY3_PEROL</name>
<dbReference type="GO" id="GO:0004190">
    <property type="term" value="F:aspartic-type endopeptidase activity"/>
    <property type="evidence" value="ECO:0007669"/>
    <property type="project" value="UniProtKB-KW"/>
</dbReference>
<dbReference type="Pfam" id="PF00026">
    <property type="entry name" value="Asp"/>
    <property type="match status" value="1"/>
</dbReference>
<keyword evidence="7" id="KW-1185">Reference proteome</keyword>
<keyword evidence="3" id="KW-0064">Aspartyl protease</keyword>
<dbReference type="GO" id="GO:0006508">
    <property type="term" value="P:proteolysis"/>
    <property type="evidence" value="ECO:0007669"/>
    <property type="project" value="UniProtKB-KW"/>
</dbReference>
<evidence type="ECO:0000313" key="7">
    <source>
        <dbReference type="Proteomes" id="UP000553632"/>
    </source>
</evidence>
<gene>
    <name evidence="6" type="ORF">FOZ63_025998</name>
</gene>
<dbReference type="Proteomes" id="UP000553632">
    <property type="component" value="Unassembled WGS sequence"/>
</dbReference>
<comment type="caution">
    <text evidence="6">The sequence shown here is derived from an EMBL/GenBank/DDBJ whole genome shotgun (WGS) entry which is preliminary data.</text>
</comment>
<feature type="domain" description="Peptidase A1" evidence="5">
    <location>
        <begin position="1"/>
        <end position="228"/>
    </location>
</feature>
<dbReference type="PROSITE" id="PS51767">
    <property type="entry name" value="PEPTIDASE_A1"/>
    <property type="match status" value="1"/>
</dbReference>
<dbReference type="InterPro" id="IPR021109">
    <property type="entry name" value="Peptidase_aspartic_dom_sf"/>
</dbReference>